<sequence>MLRIAVIGCGIAGPAAALFLQRLNAEVSLFDRVENLVPLGAGFLLQPAGLDVLNQLGIAQSLILKGAPIAGLSGVNHRNKVVLDLHYRDLVKHHFGLGIHRAVLYQEMFSKIKQTGIRIINPCQIVSFRQSADAVELYDDKGCVHGPFDCVVIADGSRSMLRPQLEVGIKVKPYDWGALWTIARDCNSQFNQTLEQVYRSTEIMAGVLPIGFESQQTVVSFFWSIKKQYFPQWLDTPFEQWKEEVTAIWPAVQALFEQLHSHQQFALASYADVRVYPWHDRRVVVIGDAAHGMSPQLGQGANLSLLDARTLYDCLSQFPLPQALSMYTQRRKAQLRYYQNASWFITPWFQSSYSGMGLLRDLLHGLFCKTPFIKQQMLLTLACMKTGYFSSLPLNAFKPLCKEEMDPDND</sequence>
<keyword evidence="2" id="KW-0503">Monooxygenase</keyword>
<dbReference type="GO" id="GO:0004497">
    <property type="term" value="F:monooxygenase activity"/>
    <property type="evidence" value="ECO:0007669"/>
    <property type="project" value="UniProtKB-KW"/>
</dbReference>
<organism evidence="4 5">
    <name type="scientific">Legionella quinlivanii</name>
    <dbReference type="NCBI Taxonomy" id="45073"/>
    <lineage>
        <taxon>Bacteria</taxon>
        <taxon>Pseudomonadati</taxon>
        <taxon>Pseudomonadota</taxon>
        <taxon>Gammaproteobacteria</taxon>
        <taxon>Legionellales</taxon>
        <taxon>Legionellaceae</taxon>
        <taxon>Legionella</taxon>
    </lineage>
</organism>
<proteinExistence type="predicted"/>
<dbReference type="PANTHER" id="PTHR13789">
    <property type="entry name" value="MONOOXYGENASE"/>
    <property type="match status" value="1"/>
</dbReference>
<comment type="caution">
    <text evidence="4">The sequence shown here is derived from an EMBL/GenBank/DDBJ whole genome shotgun (WGS) entry which is preliminary data.</text>
</comment>
<dbReference type="InterPro" id="IPR036188">
    <property type="entry name" value="FAD/NAD-bd_sf"/>
</dbReference>
<dbReference type="PRINTS" id="PR00420">
    <property type="entry name" value="RNGMNOXGNASE"/>
</dbReference>
<dbReference type="EC" id="1.14.13.90" evidence="4"/>
<dbReference type="AlphaFoldDB" id="A0A0W0Y6K5"/>
<keyword evidence="1 4" id="KW-0560">Oxidoreductase</keyword>
<dbReference type="InterPro" id="IPR002938">
    <property type="entry name" value="FAD-bd"/>
</dbReference>
<dbReference type="Pfam" id="PF01494">
    <property type="entry name" value="FAD_binding_3"/>
    <property type="match status" value="1"/>
</dbReference>
<dbReference type="GO" id="GO:0071949">
    <property type="term" value="F:FAD binding"/>
    <property type="evidence" value="ECO:0007669"/>
    <property type="project" value="InterPro"/>
</dbReference>
<accession>A0A0W0Y6K5</accession>
<evidence type="ECO:0000313" key="4">
    <source>
        <dbReference type="EMBL" id="KTD52573.1"/>
    </source>
</evidence>
<dbReference type="Proteomes" id="UP000054618">
    <property type="component" value="Unassembled WGS sequence"/>
</dbReference>
<dbReference type="EMBL" id="LNYS01000003">
    <property type="protein sequence ID" value="KTD52573.1"/>
    <property type="molecule type" value="Genomic_DNA"/>
</dbReference>
<gene>
    <name evidence="4" type="ORF">Lqui_0139</name>
</gene>
<dbReference type="OrthoDB" id="8672648at2"/>
<feature type="domain" description="FAD-binding" evidence="3">
    <location>
        <begin position="3"/>
        <end position="330"/>
    </location>
</feature>
<keyword evidence="5" id="KW-1185">Reference proteome</keyword>
<dbReference type="STRING" id="45073.Lqui_0139"/>
<evidence type="ECO:0000256" key="1">
    <source>
        <dbReference type="ARBA" id="ARBA00023002"/>
    </source>
</evidence>
<evidence type="ECO:0000256" key="2">
    <source>
        <dbReference type="ARBA" id="ARBA00023033"/>
    </source>
</evidence>
<dbReference type="Gene3D" id="3.50.50.60">
    <property type="entry name" value="FAD/NAD(P)-binding domain"/>
    <property type="match status" value="1"/>
</dbReference>
<evidence type="ECO:0000259" key="3">
    <source>
        <dbReference type="Pfam" id="PF01494"/>
    </source>
</evidence>
<dbReference type="PATRIC" id="fig|45073.5.peg.147"/>
<dbReference type="InterPro" id="IPR050493">
    <property type="entry name" value="FAD-dep_Monooxygenase_BioMet"/>
</dbReference>
<name>A0A0W0Y6K5_9GAMM</name>
<dbReference type="RefSeq" id="WP_058506277.1">
    <property type="nucleotide sequence ID" value="NZ_CAAAIK010000023.1"/>
</dbReference>
<reference evidence="4 5" key="1">
    <citation type="submission" date="2015-11" db="EMBL/GenBank/DDBJ databases">
        <title>Genomic analysis of 38 Legionella species identifies large and diverse effector repertoires.</title>
        <authorList>
            <person name="Burstein D."/>
            <person name="Amaro F."/>
            <person name="Zusman T."/>
            <person name="Lifshitz Z."/>
            <person name="Cohen O."/>
            <person name="Gilbert J.A."/>
            <person name="Pupko T."/>
            <person name="Shuman H.A."/>
            <person name="Segal G."/>
        </authorList>
    </citation>
    <scope>NUCLEOTIDE SEQUENCE [LARGE SCALE GENOMIC DNA]</scope>
    <source>
        <strain evidence="4 5">CDC#1442-AUS-E</strain>
    </source>
</reference>
<protein>
    <submittedName>
        <fullName evidence="4">NAD dependent epimerase/dehydratase</fullName>
        <ecNumber evidence="4">1.14.13.90</ecNumber>
    </submittedName>
</protein>
<evidence type="ECO:0000313" key="5">
    <source>
        <dbReference type="Proteomes" id="UP000054618"/>
    </source>
</evidence>
<dbReference type="SUPFAM" id="SSF51905">
    <property type="entry name" value="FAD/NAD(P)-binding domain"/>
    <property type="match status" value="1"/>
</dbReference>
<dbReference type="PANTHER" id="PTHR13789:SF309">
    <property type="entry name" value="PUTATIVE (AFU_ORTHOLOGUE AFUA_6G14510)-RELATED"/>
    <property type="match status" value="1"/>
</dbReference>